<evidence type="ECO:0000256" key="3">
    <source>
        <dbReference type="ARBA" id="ARBA00022989"/>
    </source>
</evidence>
<evidence type="ECO:0000256" key="4">
    <source>
        <dbReference type="ARBA" id="ARBA00023136"/>
    </source>
</evidence>
<reference evidence="7 8" key="1">
    <citation type="submission" date="2019-04" db="EMBL/GenBank/DDBJ databases">
        <title>Kribbella sp. NEAU-THZ 27 nov., a novel actinomycete isolated from soil.</title>
        <authorList>
            <person name="Duan L."/>
        </authorList>
    </citation>
    <scope>NUCLEOTIDE SEQUENCE [LARGE SCALE GENOMIC DNA]</scope>
    <source>
        <strain evidence="8">NEAU-THZ27</strain>
    </source>
</reference>
<keyword evidence="4 5" id="KW-0472">Membrane</keyword>
<sequence>MSARPVLRWLRSVRPERRSLRADVIAGLPGAISSVPNGMASAALIGVNPIHGLYASFAGPVAGGLATSSQLMVVTTTTAGALAAGSALEGVDAADRPQALLLLTIIAGLVMILAGIARLGRYTRFVSHSVMTGFLTGISVNIVLSQLPGLTGAEASGQIALAKAVDVAIHPTRIDIPSLLAGLGALGILIGLSRTRLSAVSALVALVIPTVGLAVAGAGDVALVKDTGQIPRGIPLPQLPDFGQLSFPLVTGALAVAAIVLVQGSGVADAAPNLDGTASKANRDFVAQGIGNLAAGFFRGQPVGGSVGQTALNRTVGGRTRWAAILSGLWMVVILVACSGVIGLVAMPTLAAILIYAAVKSLKPREVATILRTGPTSQIAVITTFCATLFLPVSAAVGIGVSLSLLLQLNQEAMDLKVVLLRSAGDGRWTEHPAPSNLPSHQATVLDVYGSLLYAGARTLRVKLPDPGGAEAPAVVLRLRGRTAVGATFVKVVDDYAVAVEAVGGRLYLSGVDSSLAELLRRSDRFDGSDPVGIFEATELVGESTERALRAAEAWALRHRPDSTDQ</sequence>
<evidence type="ECO:0000313" key="8">
    <source>
        <dbReference type="Proteomes" id="UP000305836"/>
    </source>
</evidence>
<dbReference type="Proteomes" id="UP000305836">
    <property type="component" value="Unassembled WGS sequence"/>
</dbReference>
<feature type="transmembrane region" description="Helical" evidence="5">
    <location>
        <begin position="174"/>
        <end position="192"/>
    </location>
</feature>
<keyword evidence="3 5" id="KW-1133">Transmembrane helix</keyword>
<dbReference type="AlphaFoldDB" id="A0A4U3LM93"/>
<gene>
    <name evidence="7" type="ORF">FDA38_27725</name>
</gene>
<dbReference type="Pfam" id="PF00916">
    <property type="entry name" value="Sulfate_transp"/>
    <property type="match status" value="1"/>
</dbReference>
<protein>
    <submittedName>
        <fullName evidence="7">SulP family inorganic anion transporter</fullName>
    </submittedName>
</protein>
<evidence type="ECO:0000256" key="2">
    <source>
        <dbReference type="ARBA" id="ARBA00022692"/>
    </source>
</evidence>
<comment type="caution">
    <text evidence="7">The sequence shown here is derived from an EMBL/GenBank/DDBJ whole genome shotgun (WGS) entry which is preliminary data.</text>
</comment>
<dbReference type="EMBL" id="SZPZ01000004">
    <property type="protein sequence ID" value="TKK76204.1"/>
    <property type="molecule type" value="Genomic_DNA"/>
</dbReference>
<dbReference type="PANTHER" id="PTHR11814">
    <property type="entry name" value="SULFATE TRANSPORTER"/>
    <property type="match status" value="1"/>
</dbReference>
<feature type="transmembrane region" description="Helical" evidence="5">
    <location>
        <begin position="199"/>
        <end position="222"/>
    </location>
</feature>
<feature type="transmembrane region" description="Helical" evidence="5">
    <location>
        <begin position="329"/>
        <end position="359"/>
    </location>
</feature>
<feature type="transmembrane region" description="Helical" evidence="5">
    <location>
        <begin position="99"/>
        <end position="117"/>
    </location>
</feature>
<evidence type="ECO:0000259" key="6">
    <source>
        <dbReference type="PROSITE" id="PS50801"/>
    </source>
</evidence>
<dbReference type="InterPro" id="IPR011547">
    <property type="entry name" value="SLC26A/SulP_dom"/>
</dbReference>
<keyword evidence="2 5" id="KW-0812">Transmembrane</keyword>
<evidence type="ECO:0000256" key="1">
    <source>
        <dbReference type="ARBA" id="ARBA00004141"/>
    </source>
</evidence>
<dbReference type="InterPro" id="IPR036513">
    <property type="entry name" value="STAS_dom_sf"/>
</dbReference>
<evidence type="ECO:0000256" key="5">
    <source>
        <dbReference type="SAM" id="Phobius"/>
    </source>
</evidence>
<dbReference type="GO" id="GO:0016020">
    <property type="term" value="C:membrane"/>
    <property type="evidence" value="ECO:0007669"/>
    <property type="project" value="UniProtKB-SubCell"/>
</dbReference>
<dbReference type="Gene3D" id="3.30.750.24">
    <property type="entry name" value="STAS domain"/>
    <property type="match status" value="1"/>
</dbReference>
<dbReference type="InterPro" id="IPR001902">
    <property type="entry name" value="SLC26A/SulP_fam"/>
</dbReference>
<comment type="subcellular location">
    <subcellularLocation>
        <location evidence="1">Membrane</location>
        <topology evidence="1">Multi-pass membrane protein</topology>
    </subcellularLocation>
</comment>
<name>A0A4U3LM93_9ACTN</name>
<organism evidence="7 8">
    <name type="scientific">Kribbella jiaozuonensis</name>
    <dbReference type="NCBI Taxonomy" id="2575441"/>
    <lineage>
        <taxon>Bacteria</taxon>
        <taxon>Bacillati</taxon>
        <taxon>Actinomycetota</taxon>
        <taxon>Actinomycetes</taxon>
        <taxon>Propionibacteriales</taxon>
        <taxon>Kribbellaceae</taxon>
        <taxon>Kribbella</taxon>
    </lineage>
</organism>
<feature type="transmembrane region" description="Helical" evidence="5">
    <location>
        <begin position="242"/>
        <end position="262"/>
    </location>
</feature>
<proteinExistence type="predicted"/>
<dbReference type="GO" id="GO:0055085">
    <property type="term" value="P:transmembrane transport"/>
    <property type="evidence" value="ECO:0007669"/>
    <property type="project" value="InterPro"/>
</dbReference>
<feature type="domain" description="STAS" evidence="6">
    <location>
        <begin position="445"/>
        <end position="552"/>
    </location>
</feature>
<dbReference type="InterPro" id="IPR002645">
    <property type="entry name" value="STAS_dom"/>
</dbReference>
<dbReference type="OrthoDB" id="9771198at2"/>
<feature type="transmembrane region" description="Helical" evidence="5">
    <location>
        <begin position="129"/>
        <end position="147"/>
    </location>
</feature>
<keyword evidence="8" id="KW-1185">Reference proteome</keyword>
<accession>A0A4U3LM93</accession>
<evidence type="ECO:0000313" key="7">
    <source>
        <dbReference type="EMBL" id="TKK76204.1"/>
    </source>
</evidence>
<dbReference type="PROSITE" id="PS50801">
    <property type="entry name" value="STAS"/>
    <property type="match status" value="1"/>
</dbReference>
<feature type="transmembrane region" description="Helical" evidence="5">
    <location>
        <begin position="379"/>
        <end position="407"/>
    </location>
</feature>